<proteinExistence type="predicted"/>
<sequence>MPATAERLDVLQHVWLSFKLGSSLCHLFNMLLPTLDPHPPAPIPVEFPDFDYPEGNGVFTWALLPQNIKSCKKGAAKFIVKMTELRNAGKWPQEDELWAVHELLGEDTSGLMKVLKTINLLLERLPESAWIRDDDSPAPPFGNSVPETGGHLAEATDAFAHMTVTSTNPPMSASGQPHTRSLSNAVGSAGHPGHSLSMSNGSAGALLNGKNGRPPGQGLTINTALDGHNSNMPRTASGTHQHQHSFPAGPPTGIDLGPVDVGGAAMHVWEILKTEKKYVAELEIMQTYSQSLLQQSIVAPDTVHIIFANIAKLVNFSRRFLTALETEYEPMVEKGGASWTEGRWGYPFVTYEHDFEVYEPYCANYMAAINLVEKETPNLMRANLSLTVPELTSFLVLPIQRLCRYPLLLEKLSETVASTDYAYKQELTAGLDVARRIAEKVNETLRQCTNVGIVQELEWRVKDWKGHHINDFGKLLLDGQFMVTKADMDRDYEVYLFEKMILCCKEVIPDKKDKKNGKSGSLLKKDRSSQSIAPKKNLLNLKGRIYVNNLTHIQDVGTEGSYALAVYWRQQDNPNEYENFVLHLKNSEQFQKWQTEITKLMKADQERREQRHREAISKDRQARASAASRLQYVSQFPMTPASEQVMQSAASSGFFTADDAQRMHDATWQEEHASPGAGYSSPPYNVNGSRRTHSQQGIPRPSDRYSQNSVRSASGDHNNVMAQWRNQIGAPSMPPMPRKMSELSVVTEASFGNHQGIPRNKFSFGKLAAYGEESSGSGLATTPEVKTSQDVASSNTTRVNGGSGSGMPRNTSIQYPHPSVPHPQFLSSSRSRSASSPHVMQSSRVADAFYPSSQLPPSVTPPATHPNASWNPGVGPPYAIPEGDGADFNPAKLSIGTAEFDPKRSSSSSFSTQPSEESRPPDTPYSGHVAELRGGDSGESLQAFSQMVIVKVHSHKVRNHGDVRA</sequence>
<reference evidence="1" key="1">
    <citation type="submission" date="2023-04" db="EMBL/GenBank/DDBJ databases">
        <title>Draft Genome sequencing of Naganishia species isolated from polar environments using Oxford Nanopore Technology.</title>
        <authorList>
            <person name="Leo P."/>
            <person name="Venkateswaran K."/>
        </authorList>
    </citation>
    <scope>NUCLEOTIDE SEQUENCE</scope>
    <source>
        <strain evidence="1">MNA-CCFEE 5261</strain>
    </source>
</reference>
<protein>
    <submittedName>
        <fullName evidence="1">Uncharacterized protein</fullName>
    </submittedName>
</protein>
<name>A0ACC2VW89_9TREE</name>
<dbReference type="EMBL" id="JASBWR010000047">
    <property type="protein sequence ID" value="KAJ9103339.1"/>
    <property type="molecule type" value="Genomic_DNA"/>
</dbReference>
<comment type="caution">
    <text evidence="1">The sequence shown here is derived from an EMBL/GenBank/DDBJ whole genome shotgun (WGS) entry which is preliminary data.</text>
</comment>
<evidence type="ECO:0000313" key="1">
    <source>
        <dbReference type="EMBL" id="KAJ9103339.1"/>
    </source>
</evidence>
<organism evidence="1 2">
    <name type="scientific">Naganishia cerealis</name>
    <dbReference type="NCBI Taxonomy" id="610337"/>
    <lineage>
        <taxon>Eukaryota</taxon>
        <taxon>Fungi</taxon>
        <taxon>Dikarya</taxon>
        <taxon>Basidiomycota</taxon>
        <taxon>Agaricomycotina</taxon>
        <taxon>Tremellomycetes</taxon>
        <taxon>Filobasidiales</taxon>
        <taxon>Filobasidiaceae</taxon>
        <taxon>Naganishia</taxon>
    </lineage>
</organism>
<gene>
    <name evidence="1" type="ORF">QFC19_004437</name>
</gene>
<dbReference type="Proteomes" id="UP001241377">
    <property type="component" value="Unassembled WGS sequence"/>
</dbReference>
<keyword evidence="2" id="KW-1185">Reference proteome</keyword>
<evidence type="ECO:0000313" key="2">
    <source>
        <dbReference type="Proteomes" id="UP001241377"/>
    </source>
</evidence>
<accession>A0ACC2VW89</accession>